<sequence length="182" mass="19717">MRPWNTNPLMRASDRFESVLHLLMVVLMLFAVPVAAAVGTATYTRSADRISTENAQKTTVHATVLTEPKETQPAGPAQPARFESQVQWQRDGSVANAAIEVRPDTKSGSTVQIWLGPDGIPTDPPQQPEMAVWNGIGTGVALELGAGAGALALLWCVTHLLHRLHDRRWEAELRGLGRPIGT</sequence>
<dbReference type="AlphaFoldDB" id="A0A6I3KY16"/>
<protein>
    <recommendedName>
        <fullName evidence="3">Transmembrane protein</fullName>
    </recommendedName>
</protein>
<evidence type="ECO:0000313" key="2">
    <source>
        <dbReference type="Proteomes" id="UP000432464"/>
    </source>
</evidence>
<dbReference type="InterPro" id="IPR039708">
    <property type="entry name" value="MT1774/Rv1733c-like"/>
</dbReference>
<keyword evidence="2" id="KW-1185">Reference proteome</keyword>
<reference evidence="1 2" key="1">
    <citation type="submission" date="2019-11" db="EMBL/GenBank/DDBJ databases">
        <title>Nocardia sp. nov. CT2-14 isolated from soil.</title>
        <authorList>
            <person name="Kanchanasin P."/>
            <person name="Tanasupawat S."/>
            <person name="Yuki M."/>
            <person name="Kudo T."/>
        </authorList>
    </citation>
    <scope>NUCLEOTIDE SEQUENCE [LARGE SCALE GENOMIC DNA]</scope>
    <source>
        <strain evidence="1 2">CT2-14</strain>
    </source>
</reference>
<dbReference type="PANTHER" id="PTHR42305">
    <property type="entry name" value="MEMBRANE PROTEIN RV1733C-RELATED"/>
    <property type="match status" value="1"/>
</dbReference>
<dbReference type="Proteomes" id="UP000432464">
    <property type="component" value="Unassembled WGS sequence"/>
</dbReference>
<dbReference type="RefSeq" id="WP_154788762.1">
    <property type="nucleotide sequence ID" value="NZ_WMBB01000007.1"/>
</dbReference>
<dbReference type="PANTHER" id="PTHR42305:SF1">
    <property type="entry name" value="MEMBRANE PROTEIN RV1733C-RELATED"/>
    <property type="match status" value="1"/>
</dbReference>
<proteinExistence type="predicted"/>
<gene>
    <name evidence="1" type="ORF">GLP40_16220</name>
</gene>
<evidence type="ECO:0000313" key="1">
    <source>
        <dbReference type="EMBL" id="MTE14301.1"/>
    </source>
</evidence>
<comment type="caution">
    <text evidence="1">The sequence shown here is derived from an EMBL/GenBank/DDBJ whole genome shotgun (WGS) entry which is preliminary data.</text>
</comment>
<name>A0A6I3KY16_9NOCA</name>
<accession>A0A6I3KY16</accession>
<dbReference type="EMBL" id="WMBB01000007">
    <property type="protein sequence ID" value="MTE14301.1"/>
    <property type="molecule type" value="Genomic_DNA"/>
</dbReference>
<evidence type="ECO:0008006" key="3">
    <source>
        <dbReference type="Google" id="ProtNLM"/>
    </source>
</evidence>
<organism evidence="1 2">
    <name type="scientific">Nocardia aurantiaca</name>
    <dbReference type="NCBI Taxonomy" id="2675850"/>
    <lineage>
        <taxon>Bacteria</taxon>
        <taxon>Bacillati</taxon>
        <taxon>Actinomycetota</taxon>
        <taxon>Actinomycetes</taxon>
        <taxon>Mycobacteriales</taxon>
        <taxon>Nocardiaceae</taxon>
        <taxon>Nocardia</taxon>
    </lineage>
</organism>